<accession>A0A2P1PNP8</accession>
<dbReference type="InterPro" id="IPR013325">
    <property type="entry name" value="RNA_pol_sigma_r2"/>
</dbReference>
<dbReference type="InterPro" id="IPR014284">
    <property type="entry name" value="RNA_pol_sigma-70_dom"/>
</dbReference>
<dbReference type="Gene3D" id="1.10.1740.10">
    <property type="match status" value="1"/>
</dbReference>
<evidence type="ECO:0000259" key="5">
    <source>
        <dbReference type="Pfam" id="PF07638"/>
    </source>
</evidence>
<organism evidence="6 7">
    <name type="scientific">Ahniella affigens</name>
    <dbReference type="NCBI Taxonomy" id="2021234"/>
    <lineage>
        <taxon>Bacteria</taxon>
        <taxon>Pseudomonadati</taxon>
        <taxon>Pseudomonadota</taxon>
        <taxon>Gammaproteobacteria</taxon>
        <taxon>Lysobacterales</taxon>
        <taxon>Rhodanobacteraceae</taxon>
        <taxon>Ahniella</taxon>
    </lineage>
</organism>
<sequence>MQADNPLDITNLLVRWRSGDRVAESELITALYPVMKDIARSRLARSSAQVTLRATDLVHEAYERLSQGKNNQWNDRVHFLAVAANAIRNVVIDYLRSKEAAKRGGEMQVLSLNDLVGDADHPLGELDMSLDWLGVDRALQELEKMSPETGRLVELKFYSGLSTDEIADVLKISRATVVREWRFARAWLADRLNQQGQT</sequence>
<evidence type="ECO:0000256" key="3">
    <source>
        <dbReference type="ARBA" id="ARBA00023082"/>
    </source>
</evidence>
<dbReference type="SUPFAM" id="SSF88946">
    <property type="entry name" value="Sigma2 domain of RNA polymerase sigma factors"/>
    <property type="match status" value="1"/>
</dbReference>
<feature type="domain" description="RNA polymerase sigma-70 ECF-like HTH" evidence="5">
    <location>
        <begin position="8"/>
        <end position="193"/>
    </location>
</feature>
<keyword evidence="3" id="KW-0731">Sigma factor</keyword>
<dbReference type="InterPro" id="IPR013324">
    <property type="entry name" value="RNA_pol_sigma_r3/r4-like"/>
</dbReference>
<dbReference type="KEGG" id="xba:C7S18_04330"/>
<proteinExistence type="inferred from homology"/>
<reference evidence="6 7" key="1">
    <citation type="submission" date="2018-03" db="EMBL/GenBank/DDBJ databases">
        <title>Ahniella affigens gen. nov., sp. nov., a gammaproteobacterium isolated from sandy soil near a stream.</title>
        <authorList>
            <person name="Ko Y."/>
            <person name="Kim J.-H."/>
        </authorList>
    </citation>
    <scope>NUCLEOTIDE SEQUENCE [LARGE SCALE GENOMIC DNA]</scope>
    <source>
        <strain evidence="6 7">D13</strain>
    </source>
</reference>
<evidence type="ECO:0000313" key="6">
    <source>
        <dbReference type="EMBL" id="AVP96468.1"/>
    </source>
</evidence>
<dbReference type="OrthoDB" id="6023540at2"/>
<keyword evidence="4" id="KW-0804">Transcription</keyword>
<keyword evidence="2" id="KW-0805">Transcription regulation</keyword>
<dbReference type="NCBIfam" id="TIGR02999">
    <property type="entry name" value="Sig-70_X6"/>
    <property type="match status" value="1"/>
</dbReference>
<evidence type="ECO:0000256" key="1">
    <source>
        <dbReference type="ARBA" id="ARBA00010641"/>
    </source>
</evidence>
<protein>
    <submittedName>
        <fullName evidence="6">RNA polymerase subunit sigma-70</fullName>
    </submittedName>
</protein>
<dbReference type="PANTHER" id="PTHR43133:SF39">
    <property type="entry name" value="SIMILAR TO RNA POLYMERASE SIGMA-E FACTOR"/>
    <property type="match status" value="1"/>
</dbReference>
<dbReference type="RefSeq" id="WP_106890397.1">
    <property type="nucleotide sequence ID" value="NZ_CP027860.1"/>
</dbReference>
<dbReference type="GO" id="GO:0006352">
    <property type="term" value="P:DNA-templated transcription initiation"/>
    <property type="evidence" value="ECO:0007669"/>
    <property type="project" value="InterPro"/>
</dbReference>
<dbReference type="InterPro" id="IPR011517">
    <property type="entry name" value="RNA_pol_sigma70_ECF-like"/>
</dbReference>
<evidence type="ECO:0000313" key="7">
    <source>
        <dbReference type="Proteomes" id="UP000241074"/>
    </source>
</evidence>
<name>A0A2P1PNP8_9GAMM</name>
<dbReference type="InterPro" id="IPR036388">
    <property type="entry name" value="WH-like_DNA-bd_sf"/>
</dbReference>
<reference evidence="6 7" key="2">
    <citation type="submission" date="2018-03" db="EMBL/GenBank/DDBJ databases">
        <authorList>
            <person name="Keele B.F."/>
        </authorList>
    </citation>
    <scope>NUCLEOTIDE SEQUENCE [LARGE SCALE GENOMIC DNA]</scope>
    <source>
        <strain evidence="6 7">D13</strain>
    </source>
</reference>
<dbReference type="InterPro" id="IPR039425">
    <property type="entry name" value="RNA_pol_sigma-70-like"/>
</dbReference>
<dbReference type="Pfam" id="PF07638">
    <property type="entry name" value="Sigma70_ECF"/>
    <property type="match status" value="1"/>
</dbReference>
<dbReference type="Gene3D" id="1.10.10.10">
    <property type="entry name" value="Winged helix-like DNA-binding domain superfamily/Winged helix DNA-binding domain"/>
    <property type="match status" value="1"/>
</dbReference>
<keyword evidence="7" id="KW-1185">Reference proteome</keyword>
<dbReference type="NCBIfam" id="TIGR02937">
    <property type="entry name" value="sigma70-ECF"/>
    <property type="match status" value="1"/>
</dbReference>
<dbReference type="SUPFAM" id="SSF88659">
    <property type="entry name" value="Sigma3 and sigma4 domains of RNA polymerase sigma factors"/>
    <property type="match status" value="1"/>
</dbReference>
<dbReference type="AlphaFoldDB" id="A0A2P1PNP8"/>
<dbReference type="InterPro" id="IPR053812">
    <property type="entry name" value="HTH_Sigma70_ECF-like"/>
</dbReference>
<dbReference type="GO" id="GO:0016987">
    <property type="term" value="F:sigma factor activity"/>
    <property type="evidence" value="ECO:0007669"/>
    <property type="project" value="UniProtKB-KW"/>
</dbReference>
<comment type="similarity">
    <text evidence="1">Belongs to the sigma-70 factor family. ECF subfamily.</text>
</comment>
<dbReference type="EMBL" id="CP027860">
    <property type="protein sequence ID" value="AVP96468.1"/>
    <property type="molecule type" value="Genomic_DNA"/>
</dbReference>
<evidence type="ECO:0000256" key="2">
    <source>
        <dbReference type="ARBA" id="ARBA00023015"/>
    </source>
</evidence>
<dbReference type="Proteomes" id="UP000241074">
    <property type="component" value="Chromosome"/>
</dbReference>
<gene>
    <name evidence="6" type="ORF">C7S18_04330</name>
</gene>
<dbReference type="PANTHER" id="PTHR43133">
    <property type="entry name" value="RNA POLYMERASE ECF-TYPE SIGMA FACTO"/>
    <property type="match status" value="1"/>
</dbReference>
<evidence type="ECO:0000256" key="4">
    <source>
        <dbReference type="ARBA" id="ARBA00023163"/>
    </source>
</evidence>